<dbReference type="AlphaFoldDB" id="A0A843VK05"/>
<gene>
    <name evidence="1" type="ORF">Taro_026227</name>
</gene>
<organism evidence="1 2">
    <name type="scientific">Colocasia esculenta</name>
    <name type="common">Wild taro</name>
    <name type="synonym">Arum esculentum</name>
    <dbReference type="NCBI Taxonomy" id="4460"/>
    <lineage>
        <taxon>Eukaryota</taxon>
        <taxon>Viridiplantae</taxon>
        <taxon>Streptophyta</taxon>
        <taxon>Embryophyta</taxon>
        <taxon>Tracheophyta</taxon>
        <taxon>Spermatophyta</taxon>
        <taxon>Magnoliopsida</taxon>
        <taxon>Liliopsida</taxon>
        <taxon>Araceae</taxon>
        <taxon>Aroideae</taxon>
        <taxon>Colocasieae</taxon>
        <taxon>Colocasia</taxon>
    </lineage>
</organism>
<accession>A0A843VK05</accession>
<evidence type="ECO:0000313" key="2">
    <source>
        <dbReference type="Proteomes" id="UP000652761"/>
    </source>
</evidence>
<reference evidence="1" key="1">
    <citation type="submission" date="2017-07" db="EMBL/GenBank/DDBJ databases">
        <title>Taro Niue Genome Assembly and Annotation.</title>
        <authorList>
            <person name="Atibalentja N."/>
            <person name="Keating K."/>
            <person name="Fields C.J."/>
        </authorList>
    </citation>
    <scope>NUCLEOTIDE SEQUENCE</scope>
    <source>
        <strain evidence="1">Niue_2</strain>
        <tissue evidence="1">Leaf</tissue>
    </source>
</reference>
<dbReference type="InterPro" id="IPR044983">
    <property type="entry name" value="PNSB1"/>
</dbReference>
<name>A0A843VK05_COLES</name>
<protein>
    <submittedName>
        <fullName evidence="1">Uncharacterized protein</fullName>
    </submittedName>
</protein>
<dbReference type="OrthoDB" id="1998556at2759"/>
<comment type="caution">
    <text evidence="1">The sequence shown here is derived from an EMBL/GenBank/DDBJ whole genome shotgun (WGS) entry which is preliminary data.</text>
</comment>
<dbReference type="GO" id="GO:0009773">
    <property type="term" value="P:photosynthetic electron transport in photosystem I"/>
    <property type="evidence" value="ECO:0007669"/>
    <property type="project" value="InterPro"/>
</dbReference>
<sequence length="70" mass="7570">MMAMSLDKLPCSYSCIALFSSEEKGRLFVPNAEEKRCAIISSKTGKLADVDVDVVKTAVQQEFAGSLVLV</sequence>
<proteinExistence type="predicted"/>
<evidence type="ECO:0000313" key="1">
    <source>
        <dbReference type="EMBL" id="MQL93584.1"/>
    </source>
</evidence>
<dbReference type="GO" id="GO:0010598">
    <property type="term" value="C:NAD(P)H dehydrogenase complex (plastoquinone)"/>
    <property type="evidence" value="ECO:0007669"/>
    <property type="project" value="InterPro"/>
</dbReference>
<keyword evidence="2" id="KW-1185">Reference proteome</keyword>
<dbReference type="PANTHER" id="PTHR37698:SF1">
    <property type="entry name" value="PHOTOSYNTHETIC NDH SUBUNIT OF SUBCOMPLEX B 1, CHLOROPLASTIC"/>
    <property type="match status" value="1"/>
</dbReference>
<dbReference type="Proteomes" id="UP000652761">
    <property type="component" value="Unassembled WGS sequence"/>
</dbReference>
<dbReference type="EMBL" id="NMUH01001578">
    <property type="protein sequence ID" value="MQL93584.1"/>
    <property type="molecule type" value="Genomic_DNA"/>
</dbReference>
<dbReference type="GO" id="GO:0009507">
    <property type="term" value="C:chloroplast"/>
    <property type="evidence" value="ECO:0007669"/>
    <property type="project" value="InterPro"/>
</dbReference>
<dbReference type="PANTHER" id="PTHR37698">
    <property type="entry name" value="PHOTOSYNTHETIC NDH SUBUNIT OF SUBCOMPLEX B 1, CHLOROPLASTIC"/>
    <property type="match status" value="1"/>
</dbReference>